<comment type="catalytic activity">
    <reaction evidence="1 18 19">
        <text>(6R)-NADHX = (6S)-NADHX</text>
        <dbReference type="Rhea" id="RHEA:32215"/>
        <dbReference type="ChEBI" id="CHEBI:64074"/>
        <dbReference type="ChEBI" id="CHEBI:64075"/>
        <dbReference type="EC" id="5.1.99.6"/>
    </reaction>
</comment>
<keyword evidence="22" id="KW-0808">Transferase</keyword>
<evidence type="ECO:0000256" key="8">
    <source>
        <dbReference type="ARBA" id="ARBA00022857"/>
    </source>
</evidence>
<comment type="similarity">
    <text evidence="17">Belongs to the NnrD/CARKD family.</text>
</comment>
<feature type="binding site" evidence="18">
    <location>
        <position position="58"/>
    </location>
    <ligand>
        <name>K(+)</name>
        <dbReference type="ChEBI" id="CHEBI:29103"/>
    </ligand>
</feature>
<dbReference type="NCBIfam" id="TIGR00196">
    <property type="entry name" value="yjeF_cterm"/>
    <property type="match status" value="1"/>
</dbReference>
<dbReference type="InterPro" id="IPR030677">
    <property type="entry name" value="Nnr"/>
</dbReference>
<dbReference type="InterPro" id="IPR036652">
    <property type="entry name" value="YjeF_N_dom_sf"/>
</dbReference>
<dbReference type="GO" id="GO:0052856">
    <property type="term" value="F:NAD(P)HX epimerase activity"/>
    <property type="evidence" value="ECO:0007669"/>
    <property type="project" value="UniProtKB-UniRule"/>
</dbReference>
<keyword evidence="23" id="KW-1185">Reference proteome</keyword>
<feature type="binding site" evidence="18">
    <location>
        <begin position="128"/>
        <end position="134"/>
    </location>
    <ligand>
        <name>(6S)-NADPHX</name>
        <dbReference type="ChEBI" id="CHEBI:64076"/>
    </ligand>
</feature>
<accession>A0A1M4W109</accession>
<feature type="domain" description="YjeF N-terminal" evidence="21">
    <location>
        <begin position="9"/>
        <end position="215"/>
    </location>
</feature>
<evidence type="ECO:0000256" key="14">
    <source>
        <dbReference type="ARBA" id="ARBA00025153"/>
    </source>
</evidence>
<comment type="function">
    <text evidence="18">Catalyzes the epimerization of the S- and R-forms of NAD(P)HX, a damaged form of NAD(P)H that is a result of enzymatic or heat-dependent hydration. This is a prerequisite for the S-specific NAD(P)H-hydrate dehydratase to allow the repair of both epimers of NAD(P)HX.</text>
</comment>
<evidence type="ECO:0000256" key="13">
    <source>
        <dbReference type="ARBA" id="ARBA00023268"/>
    </source>
</evidence>
<feature type="binding site" evidence="17">
    <location>
        <position position="375"/>
    </location>
    <ligand>
        <name>(6S)-NADPHX</name>
        <dbReference type="ChEBI" id="CHEBI:64076"/>
    </ligand>
</feature>
<keyword evidence="13" id="KW-0511">Multifunctional enzyme</keyword>
<feature type="binding site" evidence="18">
    <location>
        <position position="124"/>
    </location>
    <ligand>
        <name>K(+)</name>
        <dbReference type="ChEBI" id="CHEBI:29103"/>
    </ligand>
</feature>
<dbReference type="Pfam" id="PF03853">
    <property type="entry name" value="YjeF_N"/>
    <property type="match status" value="1"/>
</dbReference>
<evidence type="ECO:0000256" key="15">
    <source>
        <dbReference type="ARBA" id="ARBA00048238"/>
    </source>
</evidence>
<evidence type="ECO:0000256" key="18">
    <source>
        <dbReference type="HAMAP-Rule" id="MF_01966"/>
    </source>
</evidence>
<evidence type="ECO:0000313" key="23">
    <source>
        <dbReference type="Proteomes" id="UP000184462"/>
    </source>
</evidence>
<proteinExistence type="inferred from homology"/>
<comment type="catalytic activity">
    <reaction evidence="15 17 19">
        <text>(6S)-NADHX + ADP = AMP + phosphate + NADH + H(+)</text>
        <dbReference type="Rhea" id="RHEA:32223"/>
        <dbReference type="ChEBI" id="CHEBI:15378"/>
        <dbReference type="ChEBI" id="CHEBI:43474"/>
        <dbReference type="ChEBI" id="CHEBI:57945"/>
        <dbReference type="ChEBI" id="CHEBI:64074"/>
        <dbReference type="ChEBI" id="CHEBI:456215"/>
        <dbReference type="ChEBI" id="CHEBI:456216"/>
        <dbReference type="EC" id="4.2.1.136"/>
    </reaction>
</comment>
<comment type="similarity">
    <text evidence="4 19">In the C-terminal section; belongs to the NnrD/CARKD family.</text>
</comment>
<evidence type="ECO:0000256" key="2">
    <source>
        <dbReference type="ARBA" id="ARBA00000909"/>
    </source>
</evidence>
<comment type="similarity">
    <text evidence="3 19">In the N-terminal section; belongs to the NnrE/AIBP family.</text>
</comment>
<evidence type="ECO:0000313" key="22">
    <source>
        <dbReference type="EMBL" id="SHE74909.1"/>
    </source>
</evidence>
<evidence type="ECO:0000256" key="16">
    <source>
        <dbReference type="ARBA" id="ARBA00049209"/>
    </source>
</evidence>
<dbReference type="PANTHER" id="PTHR12592:SF0">
    <property type="entry name" value="ATP-DEPENDENT (S)-NAD(P)H-HYDRATE DEHYDRATASE"/>
    <property type="match status" value="1"/>
</dbReference>
<organism evidence="22 23">
    <name type="scientific">Psychroflexus salarius</name>
    <dbReference type="NCBI Taxonomy" id="1155689"/>
    <lineage>
        <taxon>Bacteria</taxon>
        <taxon>Pseudomonadati</taxon>
        <taxon>Bacteroidota</taxon>
        <taxon>Flavobacteriia</taxon>
        <taxon>Flavobacteriales</taxon>
        <taxon>Flavobacteriaceae</taxon>
        <taxon>Psychroflexus</taxon>
    </lineage>
</organism>
<evidence type="ECO:0000256" key="7">
    <source>
        <dbReference type="ARBA" id="ARBA00022840"/>
    </source>
</evidence>
<evidence type="ECO:0000256" key="10">
    <source>
        <dbReference type="ARBA" id="ARBA00023027"/>
    </source>
</evidence>
<dbReference type="EC" id="5.1.99.6" evidence="19"/>
<comment type="cofactor">
    <cofactor evidence="18 19">
        <name>K(+)</name>
        <dbReference type="ChEBI" id="CHEBI:29103"/>
    </cofactor>
    <text evidence="18 19">Binds 1 potassium ion per subunit.</text>
</comment>
<dbReference type="PROSITE" id="PS51385">
    <property type="entry name" value="YJEF_N"/>
    <property type="match status" value="1"/>
</dbReference>
<evidence type="ECO:0000256" key="1">
    <source>
        <dbReference type="ARBA" id="ARBA00000013"/>
    </source>
</evidence>
<dbReference type="Gene3D" id="3.40.1190.20">
    <property type="match status" value="1"/>
</dbReference>
<evidence type="ECO:0000256" key="12">
    <source>
        <dbReference type="ARBA" id="ARBA00023239"/>
    </source>
</evidence>
<dbReference type="HAMAP" id="MF_01965">
    <property type="entry name" value="NADHX_dehydratase"/>
    <property type="match status" value="1"/>
</dbReference>
<keyword evidence="8 17" id="KW-0521">NADP</keyword>
<evidence type="ECO:0000256" key="11">
    <source>
        <dbReference type="ARBA" id="ARBA00023235"/>
    </source>
</evidence>
<feature type="binding site" evidence="17">
    <location>
        <begin position="410"/>
        <end position="414"/>
    </location>
    <ligand>
        <name>AMP</name>
        <dbReference type="ChEBI" id="CHEBI:456215"/>
    </ligand>
</feature>
<dbReference type="InterPro" id="IPR004443">
    <property type="entry name" value="YjeF_N_dom"/>
</dbReference>
<evidence type="ECO:0000256" key="6">
    <source>
        <dbReference type="ARBA" id="ARBA00022741"/>
    </source>
</evidence>
<dbReference type="NCBIfam" id="TIGR00197">
    <property type="entry name" value="yjeF_nterm"/>
    <property type="match status" value="1"/>
</dbReference>
<evidence type="ECO:0000259" key="21">
    <source>
        <dbReference type="PROSITE" id="PS51385"/>
    </source>
</evidence>
<protein>
    <recommendedName>
        <fullName evidence="19">Bifunctional NAD(P)H-hydrate repair enzyme</fullName>
    </recommendedName>
    <alternativeName>
        <fullName evidence="19">Nicotinamide nucleotide repair protein</fullName>
    </alternativeName>
    <domain>
        <recommendedName>
            <fullName evidence="19">ADP-dependent (S)-NAD(P)H-hydrate dehydratase</fullName>
            <ecNumber evidence="19">4.2.1.136</ecNumber>
        </recommendedName>
        <alternativeName>
            <fullName evidence="19">ADP-dependent NAD(P)HX dehydratase</fullName>
        </alternativeName>
    </domain>
    <domain>
        <recommendedName>
            <fullName evidence="19">NAD(P)H-hydrate epimerase</fullName>
            <ecNumber evidence="19">5.1.99.6</ecNumber>
        </recommendedName>
    </domain>
</protein>
<dbReference type="PANTHER" id="PTHR12592">
    <property type="entry name" value="ATP-DEPENDENT (S)-NAD(P)H-HYDRATE DEHYDRATASE FAMILY MEMBER"/>
    <property type="match status" value="1"/>
</dbReference>
<dbReference type="CDD" id="cd01171">
    <property type="entry name" value="YXKO-related"/>
    <property type="match status" value="1"/>
</dbReference>
<dbReference type="RefSeq" id="WP_073192950.1">
    <property type="nucleotide sequence ID" value="NZ_FQTW01000005.1"/>
</dbReference>
<dbReference type="PIRSF" id="PIRSF017184">
    <property type="entry name" value="Nnr"/>
    <property type="match status" value="1"/>
</dbReference>
<reference evidence="22 23" key="1">
    <citation type="submission" date="2016-11" db="EMBL/GenBank/DDBJ databases">
        <authorList>
            <person name="Jaros S."/>
            <person name="Januszkiewicz K."/>
            <person name="Wedrychowicz H."/>
        </authorList>
    </citation>
    <scope>NUCLEOTIDE SEQUENCE [LARGE SCALE GENOMIC DNA]</scope>
    <source>
        <strain evidence="22 23">DSM 25661</strain>
    </source>
</reference>
<comment type="function">
    <text evidence="14 19">Bifunctional enzyme that catalyzes the epimerization of the S- and R-forms of NAD(P)HX and the dehydration of the S-form of NAD(P)HX at the expense of ADP, which is converted to AMP. This allows the repair of both epimers of NAD(P)HX, a damaged form of NAD(P)H that is a result of enzymatic or heat-dependent hydration.</text>
</comment>
<dbReference type="PROSITE" id="PS51383">
    <property type="entry name" value="YJEF_C_3"/>
    <property type="match status" value="1"/>
</dbReference>
<evidence type="ECO:0000256" key="17">
    <source>
        <dbReference type="HAMAP-Rule" id="MF_01965"/>
    </source>
</evidence>
<feature type="binding site" evidence="17">
    <location>
        <position position="439"/>
    </location>
    <ligand>
        <name>(6S)-NADPHX</name>
        <dbReference type="ChEBI" id="CHEBI:64076"/>
    </ligand>
</feature>
<dbReference type="Gene3D" id="3.40.50.10260">
    <property type="entry name" value="YjeF N-terminal domain"/>
    <property type="match status" value="1"/>
</dbReference>
<dbReference type="STRING" id="1155689.SAMN05444278_10519"/>
<evidence type="ECO:0000256" key="3">
    <source>
        <dbReference type="ARBA" id="ARBA00006001"/>
    </source>
</evidence>
<comment type="function">
    <text evidence="17">Catalyzes the dehydration of the S-form of NAD(P)HX at the expense of ADP, which is converted to AMP. Together with NAD(P)HX epimerase, which catalyzes the epimerization of the S- and R-forms, the enzyme allows the repair of both epimers of NAD(P)HX, a damaged form of NAD(P)H that is a result of enzymatic or heat-dependent hydration.</text>
</comment>
<dbReference type="InterPro" id="IPR000631">
    <property type="entry name" value="CARKD"/>
</dbReference>
<comment type="caution">
    <text evidence="17">Lacks conserved residue(s) required for the propagation of feature annotation.</text>
</comment>
<feature type="binding site" evidence="18">
    <location>
        <position position="160"/>
    </location>
    <ligand>
        <name>K(+)</name>
        <dbReference type="ChEBI" id="CHEBI:29103"/>
    </ligand>
</feature>
<evidence type="ECO:0000256" key="4">
    <source>
        <dbReference type="ARBA" id="ARBA00009524"/>
    </source>
</evidence>
<feature type="binding site" evidence="18">
    <location>
        <position position="157"/>
    </location>
    <ligand>
        <name>(6S)-NADPHX</name>
        <dbReference type="ChEBI" id="CHEBI:64076"/>
    </ligand>
</feature>
<dbReference type="Pfam" id="PF01256">
    <property type="entry name" value="Carb_kinase"/>
    <property type="match status" value="1"/>
</dbReference>
<dbReference type="GO" id="GO:0046496">
    <property type="term" value="P:nicotinamide nucleotide metabolic process"/>
    <property type="evidence" value="ECO:0007669"/>
    <property type="project" value="UniProtKB-UniRule"/>
</dbReference>
<feature type="domain" description="YjeF C-terminal" evidence="20">
    <location>
        <begin position="225"/>
        <end position="498"/>
    </location>
</feature>
<keyword evidence="9 18" id="KW-0630">Potassium</keyword>
<dbReference type="InterPro" id="IPR029056">
    <property type="entry name" value="Ribokinase-like"/>
</dbReference>
<comment type="cofactor">
    <cofactor evidence="17">
        <name>Mg(2+)</name>
        <dbReference type="ChEBI" id="CHEBI:18420"/>
    </cofactor>
</comment>
<dbReference type="SUPFAM" id="SSF64153">
    <property type="entry name" value="YjeF N-terminal domain-like"/>
    <property type="match status" value="1"/>
</dbReference>
<keyword evidence="5 18" id="KW-0479">Metal-binding</keyword>
<keyword evidence="12 17" id="KW-0456">Lyase</keyword>
<keyword evidence="11 18" id="KW-0413">Isomerase</keyword>
<dbReference type="GO" id="GO:0110051">
    <property type="term" value="P:metabolite repair"/>
    <property type="evidence" value="ECO:0007669"/>
    <property type="project" value="TreeGrafter"/>
</dbReference>
<keyword evidence="7 17" id="KW-0067">ATP-binding</keyword>
<gene>
    <name evidence="17" type="primary">nnrD</name>
    <name evidence="18" type="synonym">nnrE</name>
    <name evidence="22" type="ORF">SAMN05444278_10519</name>
</gene>
<dbReference type="AlphaFoldDB" id="A0A1M4W109"/>
<feature type="binding site" evidence="17">
    <location>
        <position position="438"/>
    </location>
    <ligand>
        <name>AMP</name>
        <dbReference type="ChEBI" id="CHEBI:456215"/>
    </ligand>
</feature>
<dbReference type="GO" id="GO:0046872">
    <property type="term" value="F:metal ion binding"/>
    <property type="evidence" value="ECO:0007669"/>
    <property type="project" value="UniProtKB-UniRule"/>
</dbReference>
<dbReference type="EC" id="4.2.1.136" evidence="19"/>
<comment type="catalytic activity">
    <reaction evidence="2 18 19">
        <text>(6R)-NADPHX = (6S)-NADPHX</text>
        <dbReference type="Rhea" id="RHEA:32227"/>
        <dbReference type="ChEBI" id="CHEBI:64076"/>
        <dbReference type="ChEBI" id="CHEBI:64077"/>
        <dbReference type="EC" id="5.1.99.6"/>
    </reaction>
</comment>
<evidence type="ECO:0000259" key="20">
    <source>
        <dbReference type="PROSITE" id="PS51383"/>
    </source>
</evidence>
<dbReference type="GO" id="GO:0052855">
    <property type="term" value="F:ADP-dependent NAD(P)H-hydrate dehydratase activity"/>
    <property type="evidence" value="ECO:0007669"/>
    <property type="project" value="UniProtKB-UniRule"/>
</dbReference>
<dbReference type="SUPFAM" id="SSF53613">
    <property type="entry name" value="Ribokinase-like"/>
    <property type="match status" value="1"/>
</dbReference>
<evidence type="ECO:0000256" key="5">
    <source>
        <dbReference type="ARBA" id="ARBA00022723"/>
    </source>
</evidence>
<dbReference type="HAMAP" id="MF_01966">
    <property type="entry name" value="NADHX_epimerase"/>
    <property type="match status" value="1"/>
</dbReference>
<comment type="subunit">
    <text evidence="17">Homotetramer.</text>
</comment>
<dbReference type="GO" id="GO:0005524">
    <property type="term" value="F:ATP binding"/>
    <property type="evidence" value="ECO:0007669"/>
    <property type="project" value="UniProtKB-UniRule"/>
</dbReference>
<dbReference type="GO" id="GO:0016301">
    <property type="term" value="F:kinase activity"/>
    <property type="evidence" value="ECO:0007669"/>
    <property type="project" value="UniProtKB-KW"/>
</dbReference>
<dbReference type="Proteomes" id="UP000184462">
    <property type="component" value="Unassembled WGS sequence"/>
</dbReference>
<comment type="catalytic activity">
    <reaction evidence="16 17 19">
        <text>(6S)-NADPHX + ADP = AMP + phosphate + NADPH + H(+)</text>
        <dbReference type="Rhea" id="RHEA:32235"/>
        <dbReference type="ChEBI" id="CHEBI:15378"/>
        <dbReference type="ChEBI" id="CHEBI:43474"/>
        <dbReference type="ChEBI" id="CHEBI:57783"/>
        <dbReference type="ChEBI" id="CHEBI:64076"/>
        <dbReference type="ChEBI" id="CHEBI:456215"/>
        <dbReference type="ChEBI" id="CHEBI:456216"/>
        <dbReference type="EC" id="4.2.1.136"/>
    </reaction>
</comment>
<keyword evidence="6 17" id="KW-0547">Nucleotide-binding</keyword>
<sequence length="503" mass="55139">MKIYNPQQLSELDKLTMSIKGISSLNLMETAAEKATTELLSILPSSTPVVVLCGMGNNAGDGFAIARLLNQQHYQVEVFWLKFADQLSADAQANYHRLPAEVKVTEIDETQTNFELSKQSNYIDCIFGVGLNRPMPKFVQAIIEDINQKKGLKIAIDVPSGMYAHQANKPNDIRFKTDLCLSFHAPKLSFFCSENAAFLNDFKVIDIGLVEDHNFSTPLTCHYITQNDLLKIYKPRQQFSHKGSFGHALLIGGNTGMHGSVILSAETALRSGVGKLSVHSNAITNQVLLTRQPEAMTTNIDEDLSLNLAEVLLKDFDAIGLGMGLGRTAEASEIVSTVFKNIQKPVLLDADALYVISKNEALRRQISPKSILTPHKGELKGLIGDWQTSYEMLDKVKAFSHKYNVIVVVKEAFTKVVCGDQVFINTTGNPALATAGSGDCLAGMITALMAQSYESLNAAILGVYLHGITADLALSQESQESFLASDISKFLGRAFKYFECEQN</sequence>
<dbReference type="OrthoDB" id="9806925at2"/>
<comment type="similarity">
    <text evidence="18">Belongs to the NnrE/AIBP family.</text>
</comment>
<keyword evidence="22" id="KW-0418">Kinase</keyword>
<evidence type="ECO:0000256" key="19">
    <source>
        <dbReference type="PIRNR" id="PIRNR017184"/>
    </source>
</evidence>
<feature type="binding site" evidence="17">
    <location>
        <position position="324"/>
    </location>
    <ligand>
        <name>(6S)-NADPHX</name>
        <dbReference type="ChEBI" id="CHEBI:64076"/>
    </ligand>
</feature>
<dbReference type="EMBL" id="FQTW01000005">
    <property type="protein sequence ID" value="SHE74909.1"/>
    <property type="molecule type" value="Genomic_DNA"/>
</dbReference>
<evidence type="ECO:0000256" key="9">
    <source>
        <dbReference type="ARBA" id="ARBA00022958"/>
    </source>
</evidence>
<name>A0A1M4W109_9FLAO</name>
<keyword evidence="10 17" id="KW-0520">NAD</keyword>